<evidence type="ECO:0000313" key="4">
    <source>
        <dbReference type="Proteomes" id="UP001595729"/>
    </source>
</evidence>
<comment type="caution">
    <text evidence="3">The sequence shown here is derived from an EMBL/GenBank/DDBJ whole genome shotgun (WGS) entry which is preliminary data.</text>
</comment>
<keyword evidence="2" id="KW-0732">Signal</keyword>
<feature type="signal peptide" evidence="2">
    <location>
        <begin position="1"/>
        <end position="26"/>
    </location>
</feature>
<proteinExistence type="predicted"/>
<dbReference type="Proteomes" id="UP001595729">
    <property type="component" value="Unassembled WGS sequence"/>
</dbReference>
<name>A0ABV7W1S8_9BURK</name>
<feature type="chain" id="PRO_5046673528" evidence="2">
    <location>
        <begin position="27"/>
        <end position="281"/>
    </location>
</feature>
<feature type="region of interest" description="Disordered" evidence="1">
    <location>
        <begin position="257"/>
        <end position="281"/>
    </location>
</feature>
<evidence type="ECO:0000313" key="3">
    <source>
        <dbReference type="EMBL" id="MFC3683228.1"/>
    </source>
</evidence>
<reference evidence="4" key="1">
    <citation type="journal article" date="2019" name="Int. J. Syst. Evol. Microbiol.">
        <title>The Global Catalogue of Microorganisms (GCM) 10K type strain sequencing project: providing services to taxonomists for standard genome sequencing and annotation.</title>
        <authorList>
            <consortium name="The Broad Institute Genomics Platform"/>
            <consortium name="The Broad Institute Genome Sequencing Center for Infectious Disease"/>
            <person name="Wu L."/>
            <person name="Ma J."/>
        </authorList>
    </citation>
    <scope>NUCLEOTIDE SEQUENCE [LARGE SCALE GENOMIC DNA]</scope>
    <source>
        <strain evidence="4">KCTC 42501</strain>
    </source>
</reference>
<keyword evidence="4" id="KW-1185">Reference proteome</keyword>
<sequence>MNTSLSRLTLSAFVAGALLSALPVQAIGRLADVHVIDRDSGDTLPVYRHRGEHWVAGRPGARYAISVRNAQPNRLMAVVSVDGVNVVSGETAAWHQTGYVLGPWQSYDITGWRKSDHEVAAFHFTALPASYAARTGRPAHVGVIGVALFREKAPALTPLPEPVHPSWRERRELNDAESGPTGSSPLERGAPSASAADSVAEARRQAPAAPKLGTGHGEREHDRVGHTTFERRSHQPDEVIRIRYDSRENLVAMGILPPDVAPHRPQPFPGSRSPRYVPDPD</sequence>
<feature type="compositionally biased region" description="Basic and acidic residues" evidence="1">
    <location>
        <begin position="216"/>
        <end position="240"/>
    </location>
</feature>
<dbReference type="RefSeq" id="WP_382172255.1">
    <property type="nucleotide sequence ID" value="NZ_JBHRXX010000002.1"/>
</dbReference>
<organism evidence="3 4">
    <name type="scientific">Hydrogenophaga luteola</name>
    <dbReference type="NCBI Taxonomy" id="1591122"/>
    <lineage>
        <taxon>Bacteria</taxon>
        <taxon>Pseudomonadati</taxon>
        <taxon>Pseudomonadota</taxon>
        <taxon>Betaproteobacteria</taxon>
        <taxon>Burkholderiales</taxon>
        <taxon>Comamonadaceae</taxon>
        <taxon>Hydrogenophaga</taxon>
    </lineage>
</organism>
<accession>A0ABV7W1S8</accession>
<gene>
    <name evidence="3" type="ORF">ACFOPI_06455</name>
</gene>
<feature type="region of interest" description="Disordered" evidence="1">
    <location>
        <begin position="157"/>
        <end position="240"/>
    </location>
</feature>
<dbReference type="EMBL" id="JBHRXX010000002">
    <property type="protein sequence ID" value="MFC3683228.1"/>
    <property type="molecule type" value="Genomic_DNA"/>
</dbReference>
<protein>
    <submittedName>
        <fullName evidence="3">Uncharacterized protein</fullName>
    </submittedName>
</protein>
<evidence type="ECO:0000256" key="1">
    <source>
        <dbReference type="SAM" id="MobiDB-lite"/>
    </source>
</evidence>
<evidence type="ECO:0000256" key="2">
    <source>
        <dbReference type="SAM" id="SignalP"/>
    </source>
</evidence>